<dbReference type="Gene3D" id="3.40.250.10">
    <property type="entry name" value="Rhodanese-like domain"/>
    <property type="match status" value="1"/>
</dbReference>
<feature type="domain" description="Rhodanese" evidence="18">
    <location>
        <begin position="21"/>
        <end position="125"/>
    </location>
</feature>
<dbReference type="InterPro" id="IPR000387">
    <property type="entry name" value="Tyr_Pase_dom"/>
</dbReference>
<dbReference type="InterPro" id="IPR001763">
    <property type="entry name" value="Rhodanese-like_dom"/>
</dbReference>
<dbReference type="HOGENOM" id="CLU_027074_16_0_1"/>
<dbReference type="CDD" id="cd01446">
    <property type="entry name" value="DSP_MapKP"/>
    <property type="match status" value="1"/>
</dbReference>
<evidence type="ECO:0000256" key="6">
    <source>
        <dbReference type="ARBA" id="ARBA00013081"/>
    </source>
</evidence>
<evidence type="ECO:0000256" key="3">
    <source>
        <dbReference type="ARBA" id="ARBA00008601"/>
    </source>
</evidence>
<dbReference type="Proteomes" id="UP000002277">
    <property type="component" value="Chromosome 10"/>
</dbReference>
<keyword evidence="9" id="KW-0904">Protein phosphatase</keyword>
<dbReference type="EC" id="3.1.3.16" evidence="6"/>
<feature type="compositionally biased region" description="Low complexity" evidence="15">
    <location>
        <begin position="324"/>
        <end position="336"/>
    </location>
</feature>
<dbReference type="GO" id="GO:0008330">
    <property type="term" value="F:protein tyrosine/threonine phosphatase activity"/>
    <property type="evidence" value="ECO:0000318"/>
    <property type="project" value="GO_Central"/>
</dbReference>
<dbReference type="PANTHER" id="PTHR10159">
    <property type="entry name" value="DUAL SPECIFICITY PROTEIN PHOSPHATASE"/>
    <property type="match status" value="1"/>
</dbReference>
<sequence length="548" mass="58440">MAGDRLPRKVMDAKKLASLLRGGPGGYNSWHVLSSVNICCSKLVKWRLQKGKVTIAEFIQPAARSQVEATEPQDVVVYDQSTRFLSILLSKLDGCFHSVAGCFHSVAIITGGFATFSSCFPDLCEGEPAALLPMSLSQSCLLVPSVGLTLILPHLYLGSQEDVLNKDLMTQNGIIYVLYASNSCPKPDFIYQSHFLRVPINDNYCEKLLPWLDKSIEFVDKAKLSSCQVIVHRLAGISCCATIAIAYIMKTMGMSSEDAYRFVKDQRPSISPNFNFLGQLLEYQSSPKLLAAVQGDAGTPSGMQEPPPSPAAGAPLPWLPPPTSETAATRSAAAREGGPSAGRKPPAPPTATSTLQQGLRSLRLSSDHLQDTSRLKPSFSLDIKSAYAPSRRPGGPGPATPARPRSSLKAGQPVGATLGLPSPCPDARSGTPTARRAIPRAPASPGAWTPPLDSLGTLSPDVPRCFSPKGVQGPGRVLFAPFGRAGAPEPNGCSDLPRREAARAEPGTWPRIRSSSAAAGRWSSRRAWWRGARAQGSFSGSVEVIEMS</sequence>
<dbReference type="PROSITE" id="PS50206">
    <property type="entry name" value="RHODANESE_3"/>
    <property type="match status" value="1"/>
</dbReference>
<evidence type="ECO:0000313" key="20">
    <source>
        <dbReference type="Proteomes" id="UP000002277"/>
    </source>
</evidence>
<dbReference type="InterPro" id="IPR008343">
    <property type="entry name" value="MKP"/>
</dbReference>
<evidence type="ECO:0000256" key="11">
    <source>
        <dbReference type="ARBA" id="ARBA00047761"/>
    </source>
</evidence>
<evidence type="ECO:0000259" key="17">
    <source>
        <dbReference type="PROSITE" id="PS50056"/>
    </source>
</evidence>
<dbReference type="InParanoid" id="H2RFV6"/>
<dbReference type="PANTHER" id="PTHR10159:SF108">
    <property type="entry name" value="DUAL SPECIFICITY PROTEIN PHOSPHATASE 8"/>
    <property type="match status" value="1"/>
</dbReference>
<keyword evidence="20" id="KW-1185">Reference proteome</keyword>
<dbReference type="SUPFAM" id="SSF52821">
    <property type="entry name" value="Rhodanese/Cell cycle control phosphatase"/>
    <property type="match status" value="1"/>
</dbReference>
<evidence type="ECO:0000256" key="2">
    <source>
        <dbReference type="ARBA" id="ARBA00004496"/>
    </source>
</evidence>
<protein>
    <recommendedName>
        <fullName evidence="14">Dual specificity protein phosphatase 8</fullName>
        <ecNumber evidence="6">3.1.3.16</ecNumber>
        <ecNumber evidence="5">3.1.3.48</ecNumber>
    </recommendedName>
</protein>
<evidence type="ECO:0000256" key="14">
    <source>
        <dbReference type="ARBA" id="ARBA00073917"/>
    </source>
</evidence>
<comment type="catalytic activity">
    <reaction evidence="11">
        <text>O-phospho-L-seryl-[protein] + H2O = L-seryl-[protein] + phosphate</text>
        <dbReference type="Rhea" id="RHEA:20629"/>
        <dbReference type="Rhea" id="RHEA-COMP:9863"/>
        <dbReference type="Rhea" id="RHEA-COMP:11604"/>
        <dbReference type="ChEBI" id="CHEBI:15377"/>
        <dbReference type="ChEBI" id="CHEBI:29999"/>
        <dbReference type="ChEBI" id="CHEBI:43474"/>
        <dbReference type="ChEBI" id="CHEBI:83421"/>
        <dbReference type="EC" id="3.1.3.16"/>
    </reaction>
</comment>
<evidence type="ECO:0000256" key="7">
    <source>
        <dbReference type="ARBA" id="ARBA00022490"/>
    </source>
</evidence>
<evidence type="ECO:0000256" key="8">
    <source>
        <dbReference type="ARBA" id="ARBA00022801"/>
    </source>
</evidence>
<accession>H2RFV6</accession>
<dbReference type="InterPro" id="IPR000340">
    <property type="entry name" value="Dual-sp_phosphatase_cat-dom"/>
</dbReference>
<comment type="subcellular location">
    <subcellularLocation>
        <location evidence="2">Cytoplasm</location>
    </subcellularLocation>
    <subcellularLocation>
        <location evidence="1">Nucleus</location>
    </subcellularLocation>
</comment>
<dbReference type="GeneTree" id="ENSGT00940000160004"/>
<proteinExistence type="inferred from homology"/>
<dbReference type="GO" id="GO:0007165">
    <property type="term" value="P:signal transduction"/>
    <property type="evidence" value="ECO:0000318"/>
    <property type="project" value="GO_Central"/>
</dbReference>
<dbReference type="PROSITE" id="PS50056">
    <property type="entry name" value="TYR_PHOSPHATASE_2"/>
    <property type="match status" value="1"/>
</dbReference>
<comment type="function">
    <text evidence="13">Has phosphatase activity with synthetic phosphatase substrates and negatively regulates mitogen-activated protein kinase activity, presumably by catalysing their dephosphorylation. Expected to display protein phosphatase activity toward phosphotyrosine, phosphoserine and phosphothreonine residues.</text>
</comment>
<keyword evidence="7" id="KW-0963">Cytoplasm</keyword>
<evidence type="ECO:0000256" key="15">
    <source>
        <dbReference type="SAM" id="MobiDB-lite"/>
    </source>
</evidence>
<feature type="compositionally biased region" description="Low complexity" evidence="15">
    <location>
        <begin position="434"/>
        <end position="447"/>
    </location>
</feature>
<dbReference type="Bgee" id="ENSPTRG00000041595">
    <property type="expression patterns" value="Expressed in cerebellar cortex and 9 other cell types or tissues"/>
</dbReference>
<feature type="domain" description="Tyrosine-protein phosphatase" evidence="16">
    <location>
        <begin position="147"/>
        <end position="289"/>
    </location>
</feature>
<evidence type="ECO:0000256" key="10">
    <source>
        <dbReference type="ARBA" id="ARBA00023242"/>
    </source>
</evidence>
<dbReference type="GO" id="GO:0017017">
    <property type="term" value="F:MAP kinase tyrosine/serine/threonine phosphatase activity"/>
    <property type="evidence" value="ECO:0000318"/>
    <property type="project" value="GO_Central"/>
</dbReference>
<dbReference type="SMART" id="SM00195">
    <property type="entry name" value="DSPc"/>
    <property type="match status" value="1"/>
</dbReference>
<evidence type="ECO:0000256" key="12">
    <source>
        <dbReference type="ARBA" id="ARBA00048336"/>
    </source>
</evidence>
<keyword evidence="10" id="KW-0539">Nucleus</keyword>
<dbReference type="PRINTS" id="PR01764">
    <property type="entry name" value="MAPKPHPHTASE"/>
</dbReference>
<dbReference type="GO" id="GO:0005737">
    <property type="term" value="C:cytoplasm"/>
    <property type="evidence" value="ECO:0000318"/>
    <property type="project" value="GO_Central"/>
</dbReference>
<evidence type="ECO:0000313" key="19">
    <source>
        <dbReference type="Ensembl" id="ENSPTRP00000060401.2"/>
    </source>
</evidence>
<dbReference type="Ensembl" id="ENSPTRT00000073624.2">
    <property type="protein sequence ID" value="ENSPTRP00000060401.2"/>
    <property type="gene ID" value="ENSPTRG00000041595.2"/>
</dbReference>
<feature type="region of interest" description="Disordered" evidence="15">
    <location>
        <begin position="489"/>
        <end position="516"/>
    </location>
</feature>
<evidence type="ECO:0000259" key="18">
    <source>
        <dbReference type="PROSITE" id="PS50206"/>
    </source>
</evidence>
<dbReference type="GO" id="GO:0043409">
    <property type="term" value="P:negative regulation of MAPK cascade"/>
    <property type="evidence" value="ECO:0000318"/>
    <property type="project" value="GO_Central"/>
</dbReference>
<dbReference type="eggNOG" id="KOG1716">
    <property type="taxonomic scope" value="Eukaryota"/>
</dbReference>
<evidence type="ECO:0000256" key="1">
    <source>
        <dbReference type="ARBA" id="ARBA00004123"/>
    </source>
</evidence>
<dbReference type="FunFam" id="3.40.250.10:FF:000020">
    <property type="entry name" value="Dual specificity protein phosphatase 8"/>
    <property type="match status" value="1"/>
</dbReference>
<reference evidence="19" key="3">
    <citation type="submission" date="2025-09" db="UniProtKB">
        <authorList>
            <consortium name="Ensembl"/>
        </authorList>
    </citation>
    <scope>IDENTIFICATION</scope>
</reference>
<comment type="similarity">
    <text evidence="3">Belongs to the protein-tyrosine phosphatase family. Non-receptor class dual specificity subfamily.</text>
</comment>
<reference evidence="19 20" key="1">
    <citation type="journal article" date="2005" name="Nature">
        <title>Initial sequence of the chimpanzee genome and comparison with the human genome.</title>
        <authorList>
            <consortium name="Chimpanzee sequencing and analysis consortium"/>
        </authorList>
    </citation>
    <scope>NUCLEOTIDE SEQUENCE [LARGE SCALE GENOMIC DNA]</scope>
</reference>
<name>H2RFV6_PANTR</name>
<dbReference type="EMBL" id="AACZ04060525">
    <property type="status" value="NOT_ANNOTATED_CDS"/>
    <property type="molecule type" value="Genomic_DNA"/>
</dbReference>
<dbReference type="GO" id="GO:0033550">
    <property type="term" value="F:MAP kinase tyrosine phosphatase activity"/>
    <property type="evidence" value="ECO:0000318"/>
    <property type="project" value="GO_Central"/>
</dbReference>
<evidence type="ECO:0000256" key="9">
    <source>
        <dbReference type="ARBA" id="ARBA00022912"/>
    </source>
</evidence>
<dbReference type="Pfam" id="PF00782">
    <property type="entry name" value="DSPc"/>
    <property type="match status" value="1"/>
</dbReference>
<dbReference type="InterPro" id="IPR029021">
    <property type="entry name" value="Prot-tyrosine_phosphatase-like"/>
</dbReference>
<dbReference type="Gene3D" id="3.90.190.10">
    <property type="entry name" value="Protein tyrosine phosphatase superfamily"/>
    <property type="match status" value="1"/>
</dbReference>
<feature type="region of interest" description="Disordered" evidence="15">
    <location>
        <begin position="294"/>
        <end position="455"/>
    </location>
</feature>
<dbReference type="AlphaFoldDB" id="H2RFV6"/>
<evidence type="ECO:0000256" key="13">
    <source>
        <dbReference type="ARBA" id="ARBA00053881"/>
    </source>
</evidence>
<feature type="domain" description="Tyrosine specific protein phosphatases" evidence="17">
    <location>
        <begin position="213"/>
        <end position="270"/>
    </location>
</feature>
<dbReference type="PROSITE" id="PS50054">
    <property type="entry name" value="TYR_PHOSPHATASE_DUAL"/>
    <property type="match status" value="1"/>
</dbReference>
<dbReference type="InterPro" id="IPR020422">
    <property type="entry name" value="TYR_PHOSPHATASE_DUAL_dom"/>
</dbReference>
<dbReference type="GO" id="GO:0004722">
    <property type="term" value="F:protein serine/threonine phosphatase activity"/>
    <property type="evidence" value="ECO:0007669"/>
    <property type="project" value="UniProtKB-EC"/>
</dbReference>
<dbReference type="FunFam" id="3.90.190.10:FF:000044">
    <property type="entry name" value="Dual specificity protein phosphatase 8"/>
    <property type="match status" value="1"/>
</dbReference>
<reference evidence="19" key="2">
    <citation type="submission" date="2025-08" db="UniProtKB">
        <authorList>
            <consortium name="Ensembl"/>
        </authorList>
    </citation>
    <scope>IDENTIFICATION</scope>
</reference>
<comment type="catalytic activity">
    <reaction evidence="12">
        <text>O-phospho-L-threonyl-[protein] + H2O = L-threonyl-[protein] + phosphate</text>
        <dbReference type="Rhea" id="RHEA:47004"/>
        <dbReference type="Rhea" id="RHEA-COMP:11060"/>
        <dbReference type="Rhea" id="RHEA-COMP:11605"/>
        <dbReference type="ChEBI" id="CHEBI:15377"/>
        <dbReference type="ChEBI" id="CHEBI:30013"/>
        <dbReference type="ChEBI" id="CHEBI:43474"/>
        <dbReference type="ChEBI" id="CHEBI:61977"/>
        <dbReference type="EC" id="3.1.3.16"/>
    </reaction>
</comment>
<organism evidence="19 20">
    <name type="scientific">Pan troglodytes</name>
    <name type="common">Chimpanzee</name>
    <dbReference type="NCBI Taxonomy" id="9598"/>
    <lineage>
        <taxon>Eukaryota</taxon>
        <taxon>Metazoa</taxon>
        <taxon>Chordata</taxon>
        <taxon>Craniata</taxon>
        <taxon>Vertebrata</taxon>
        <taxon>Euteleostomi</taxon>
        <taxon>Mammalia</taxon>
        <taxon>Eutheria</taxon>
        <taxon>Euarchontoglires</taxon>
        <taxon>Primates</taxon>
        <taxon>Haplorrhini</taxon>
        <taxon>Catarrhini</taxon>
        <taxon>Hominidae</taxon>
        <taxon>Pan</taxon>
    </lineage>
</organism>
<dbReference type="InterPro" id="IPR036873">
    <property type="entry name" value="Rhodanese-like_dom_sf"/>
</dbReference>
<dbReference type="SUPFAM" id="SSF52799">
    <property type="entry name" value="(Phosphotyrosine protein) phosphatases II"/>
    <property type="match status" value="1"/>
</dbReference>
<keyword evidence="8" id="KW-0378">Hydrolase</keyword>
<feature type="compositionally biased region" description="Basic and acidic residues" evidence="15">
    <location>
        <begin position="365"/>
        <end position="374"/>
    </location>
</feature>
<evidence type="ECO:0000256" key="4">
    <source>
        <dbReference type="ARBA" id="ARBA00011245"/>
    </source>
</evidence>
<dbReference type="OMA" id="NDSYCES"/>
<evidence type="ECO:0000256" key="5">
    <source>
        <dbReference type="ARBA" id="ARBA00013064"/>
    </source>
</evidence>
<comment type="subunit">
    <text evidence="4">Monomer.</text>
</comment>
<dbReference type="GO" id="GO:0005634">
    <property type="term" value="C:nucleus"/>
    <property type="evidence" value="ECO:0007669"/>
    <property type="project" value="UniProtKB-SubCell"/>
</dbReference>
<dbReference type="EC" id="3.1.3.48" evidence="5"/>
<evidence type="ECO:0000259" key="16">
    <source>
        <dbReference type="PROSITE" id="PS50054"/>
    </source>
</evidence>